<proteinExistence type="predicted"/>
<gene>
    <name evidence="2" type="ORF">IAG44_39700</name>
</gene>
<accession>A0A7H0ITP2</accession>
<dbReference type="Pfam" id="PF04149">
    <property type="entry name" value="DUF397"/>
    <property type="match status" value="1"/>
</dbReference>
<dbReference type="RefSeq" id="WP_187753075.1">
    <property type="nucleotide sequence ID" value="NZ_CP060828.1"/>
</dbReference>
<dbReference type="AlphaFoldDB" id="A0A7H0ITP2"/>
<sequence>MTAPEWAWLRSTCSDQSSGNCLEIAALSGHTDLRGSKVEHGPAILVDSPAFAAFVQGLTI</sequence>
<organism evidence="2 3">
    <name type="scientific">Streptomyces roseirectus</name>
    <dbReference type="NCBI Taxonomy" id="2768066"/>
    <lineage>
        <taxon>Bacteria</taxon>
        <taxon>Bacillati</taxon>
        <taxon>Actinomycetota</taxon>
        <taxon>Actinomycetes</taxon>
        <taxon>Kitasatosporales</taxon>
        <taxon>Streptomycetaceae</taxon>
        <taxon>Streptomyces</taxon>
    </lineage>
</organism>
<keyword evidence="3" id="KW-1185">Reference proteome</keyword>
<dbReference type="KEGG" id="sroi:IAG44_39700"/>
<feature type="domain" description="DUF397" evidence="1">
    <location>
        <begin position="7"/>
        <end position="58"/>
    </location>
</feature>
<dbReference type="InterPro" id="IPR007278">
    <property type="entry name" value="DUF397"/>
</dbReference>
<dbReference type="Proteomes" id="UP000516052">
    <property type="component" value="Chromosome"/>
</dbReference>
<reference evidence="2 3" key="1">
    <citation type="submission" date="2020-08" db="EMBL/GenBank/DDBJ databases">
        <title>A novel species.</title>
        <authorList>
            <person name="Gao J."/>
        </authorList>
    </citation>
    <scope>NUCLEOTIDE SEQUENCE [LARGE SCALE GENOMIC DNA]</scope>
    <source>
        <strain evidence="2 3">CRXT-G-22</strain>
    </source>
</reference>
<name>A0A7H0ITP2_9ACTN</name>
<evidence type="ECO:0000313" key="3">
    <source>
        <dbReference type="Proteomes" id="UP000516052"/>
    </source>
</evidence>
<evidence type="ECO:0000259" key="1">
    <source>
        <dbReference type="Pfam" id="PF04149"/>
    </source>
</evidence>
<protein>
    <submittedName>
        <fullName evidence="2">DUF397 domain-containing protein</fullName>
    </submittedName>
</protein>
<evidence type="ECO:0000313" key="2">
    <source>
        <dbReference type="EMBL" id="QNP76158.1"/>
    </source>
</evidence>
<dbReference type="EMBL" id="CP060828">
    <property type="protein sequence ID" value="QNP76158.1"/>
    <property type="molecule type" value="Genomic_DNA"/>
</dbReference>